<keyword evidence="2" id="KW-1185">Reference proteome</keyword>
<feature type="region of interest" description="Disordered" evidence="1">
    <location>
        <begin position="20"/>
        <end position="59"/>
    </location>
</feature>
<organism evidence="2 3">
    <name type="scientific">Heterocephalus glaber</name>
    <name type="common">Naked mole rat</name>
    <dbReference type="NCBI Taxonomy" id="10181"/>
    <lineage>
        <taxon>Eukaryota</taxon>
        <taxon>Metazoa</taxon>
        <taxon>Chordata</taxon>
        <taxon>Craniata</taxon>
        <taxon>Vertebrata</taxon>
        <taxon>Euteleostomi</taxon>
        <taxon>Mammalia</taxon>
        <taxon>Eutheria</taxon>
        <taxon>Euarchontoglires</taxon>
        <taxon>Glires</taxon>
        <taxon>Rodentia</taxon>
        <taxon>Hystricomorpha</taxon>
        <taxon>Bathyergidae</taxon>
        <taxon>Heterocephalus</taxon>
    </lineage>
</organism>
<dbReference type="GeneID" id="101708461"/>
<dbReference type="AlphaFoldDB" id="A0AAX6R7G3"/>
<dbReference type="RefSeq" id="XP_021092303.1">
    <property type="nucleotide sequence ID" value="XM_021236644.1"/>
</dbReference>
<evidence type="ECO:0000313" key="3">
    <source>
        <dbReference type="RefSeq" id="XP_021092303.1"/>
    </source>
</evidence>
<proteinExistence type="predicted"/>
<gene>
    <name evidence="3" type="primary">LOC101708461</name>
</gene>
<dbReference type="Proteomes" id="UP000694906">
    <property type="component" value="Unplaced"/>
</dbReference>
<evidence type="ECO:0000313" key="2">
    <source>
        <dbReference type="Proteomes" id="UP000694906"/>
    </source>
</evidence>
<name>A0AAX6R7G3_HETGA</name>
<sequence length="160" mass="16934">MPRDFKRTLPQLSAKARVCYRTADATENPRPAHWPASDSLGSQSPPPSQQNSTPALAFKPTQHGAGLRCACAALSARAQSRGCWGGTRGDPARTWGLVPARRCSFCGGVFQGWEGMLLGCVPRPPEPITAVLGHSAQRTGSSFFGRPGAVGGGYPEEKET</sequence>
<accession>A0AAX6R7G3</accession>
<evidence type="ECO:0000256" key="1">
    <source>
        <dbReference type="SAM" id="MobiDB-lite"/>
    </source>
</evidence>
<protein>
    <submittedName>
        <fullName evidence="3">Uncharacterized protein LOC101708461</fullName>
    </submittedName>
</protein>
<reference evidence="3" key="1">
    <citation type="submission" date="2025-08" db="UniProtKB">
        <authorList>
            <consortium name="RefSeq"/>
        </authorList>
    </citation>
    <scope>IDENTIFICATION</scope>
</reference>